<protein>
    <submittedName>
        <fullName evidence="2">Glucuronosyltransferase</fullName>
    </submittedName>
</protein>
<evidence type="ECO:0000313" key="1">
    <source>
        <dbReference type="Proteomes" id="UP000887576"/>
    </source>
</evidence>
<reference evidence="2" key="1">
    <citation type="submission" date="2022-11" db="UniProtKB">
        <authorList>
            <consortium name="WormBaseParasite"/>
        </authorList>
    </citation>
    <scope>IDENTIFICATION</scope>
</reference>
<proteinExistence type="predicted"/>
<dbReference type="WBParaSite" id="JU765_v2.g16421.t1">
    <property type="protein sequence ID" value="JU765_v2.g16421.t1"/>
    <property type="gene ID" value="JU765_v2.g16421"/>
</dbReference>
<dbReference type="Proteomes" id="UP000887576">
    <property type="component" value="Unplaced"/>
</dbReference>
<name>A0AC34QHK0_9BILA</name>
<accession>A0AC34QHK0</accession>
<evidence type="ECO:0000313" key="2">
    <source>
        <dbReference type="WBParaSite" id="JU765_v2.g16421.t1"/>
    </source>
</evidence>
<sequence>MKFTKLIAHVEPNSFCVFTKVFVCLVESWIICLEAGHDVVLFIPEYDSSVTMNGTKLAKVWRMSNISDAFMKGFEEIGVTIFEHETGTPEDRLIFEEIAGEMCEAVMARHEELDVIKNYGFDLVFTEMIDLCGLGIMRFLGIKNHIWHSTTPLHDYVAFNLGVPSPVSYVPTTEENMLGPIMSFADRAYNLYMYLVTLRLHYYGTDKATEAIRKYAGNNFPTVRQIAAESTIAFINSDEFLDAARPILHKTIYIGGLGIGPPKPLHEPFLSWMQKGKKGVILFSLGTLAPTSLLKKSIKEEIVELFSEFEEYQFIVKVDKDDEVFINLAKDVHNIQTTSWMPQSDILGDPRVKLFIMHGGYNSLLETSIRGVPVIVIPLFADQFKNAKTVEYRSLGVIVKKTNLGKESLRNAMNQVLFNDKYRQATLRLAHLIKTKPFKPNELFLKWTNFVAETGLLPELTPEGAGMSFIQYFCLDVIFLLISVPLLLIYCLGYVLRRTYYFLFVKVKQE</sequence>
<organism evidence="1 2">
    <name type="scientific">Panagrolaimus sp. JU765</name>
    <dbReference type="NCBI Taxonomy" id="591449"/>
    <lineage>
        <taxon>Eukaryota</taxon>
        <taxon>Metazoa</taxon>
        <taxon>Ecdysozoa</taxon>
        <taxon>Nematoda</taxon>
        <taxon>Chromadorea</taxon>
        <taxon>Rhabditida</taxon>
        <taxon>Tylenchina</taxon>
        <taxon>Panagrolaimomorpha</taxon>
        <taxon>Panagrolaimoidea</taxon>
        <taxon>Panagrolaimidae</taxon>
        <taxon>Panagrolaimus</taxon>
    </lineage>
</organism>